<dbReference type="GO" id="GO:0006412">
    <property type="term" value="P:translation"/>
    <property type="evidence" value="ECO:0007669"/>
    <property type="project" value="UniProtKB-UniRule"/>
</dbReference>
<gene>
    <name evidence="5" type="primary">rplY</name>
    <name evidence="5" type="synonym">ctc</name>
    <name evidence="8" type="ORF">F2Q65_16150</name>
</gene>
<dbReference type="InterPro" id="IPR011035">
    <property type="entry name" value="Ribosomal_bL25/Gln-tRNA_synth"/>
</dbReference>
<dbReference type="NCBIfam" id="NF004130">
    <property type="entry name" value="PRK05618.1-5"/>
    <property type="match status" value="1"/>
</dbReference>
<dbReference type="InterPro" id="IPR020057">
    <property type="entry name" value="Ribosomal_bL25_b-dom"/>
</dbReference>
<keyword evidence="2 5" id="KW-0694">RNA-binding</keyword>
<dbReference type="AlphaFoldDB" id="A0A5M8FEX7"/>
<proteinExistence type="inferred from homology"/>
<dbReference type="SUPFAM" id="SSF50715">
    <property type="entry name" value="Ribosomal protein L25-like"/>
    <property type="match status" value="1"/>
</dbReference>
<dbReference type="RefSeq" id="WP_150094443.1">
    <property type="nucleotide sequence ID" value="NZ_JBFUOH010000090.1"/>
</dbReference>
<dbReference type="Pfam" id="PF01386">
    <property type="entry name" value="Ribosomal_L25p"/>
    <property type="match status" value="1"/>
</dbReference>
<evidence type="ECO:0000256" key="4">
    <source>
        <dbReference type="ARBA" id="ARBA00023274"/>
    </source>
</evidence>
<keyword evidence="9" id="KW-1185">Reference proteome</keyword>
<evidence type="ECO:0000256" key="2">
    <source>
        <dbReference type="ARBA" id="ARBA00022884"/>
    </source>
</evidence>
<dbReference type="OrthoDB" id="9806411at2"/>
<dbReference type="CDD" id="cd00495">
    <property type="entry name" value="Ribosomal_L25_TL5_CTC"/>
    <property type="match status" value="1"/>
</dbReference>
<evidence type="ECO:0000259" key="6">
    <source>
        <dbReference type="Pfam" id="PF01386"/>
    </source>
</evidence>
<evidence type="ECO:0000313" key="9">
    <source>
        <dbReference type="Proteomes" id="UP000322981"/>
    </source>
</evidence>
<reference evidence="8 9" key="1">
    <citation type="submission" date="2019-09" db="EMBL/GenBank/DDBJ databases">
        <title>Whole-genome sequence of the purple sulfur bacterium Thiohalocapsa marina DSM 19078.</title>
        <authorList>
            <person name="Kyndt J.A."/>
            <person name="Meyer T.E."/>
        </authorList>
    </citation>
    <scope>NUCLEOTIDE SEQUENCE [LARGE SCALE GENOMIC DNA]</scope>
    <source>
        <strain evidence="8 9">DSM 19078</strain>
    </source>
</reference>
<dbReference type="NCBIfam" id="NF004128">
    <property type="entry name" value="PRK05618.1-2"/>
    <property type="match status" value="1"/>
</dbReference>
<dbReference type="GO" id="GO:0008097">
    <property type="term" value="F:5S rRNA binding"/>
    <property type="evidence" value="ECO:0007669"/>
    <property type="project" value="InterPro"/>
</dbReference>
<dbReference type="GO" id="GO:0003735">
    <property type="term" value="F:structural constituent of ribosome"/>
    <property type="evidence" value="ECO:0007669"/>
    <property type="project" value="InterPro"/>
</dbReference>
<dbReference type="Gene3D" id="2.40.240.10">
    <property type="entry name" value="Ribosomal Protein L25, Chain P"/>
    <property type="match status" value="1"/>
</dbReference>
<dbReference type="InterPro" id="IPR037121">
    <property type="entry name" value="Ribosomal_bL25_C"/>
</dbReference>
<dbReference type="NCBIfam" id="TIGR00731">
    <property type="entry name" value="bL25_bact_ctc"/>
    <property type="match status" value="1"/>
</dbReference>
<keyword evidence="4 5" id="KW-0687">Ribonucleoprotein</keyword>
<feature type="domain" description="Large ribosomal subunit protein bL25 L25" evidence="6">
    <location>
        <begin position="9"/>
        <end position="94"/>
    </location>
</feature>
<comment type="similarity">
    <text evidence="5">Belongs to the bacterial ribosomal protein bL25 family. CTC subfamily.</text>
</comment>
<dbReference type="InterPro" id="IPR020055">
    <property type="entry name" value="Ribosomal_bL25_short"/>
</dbReference>
<sequence>MSETFEVIAQARTDEGKGASRRLRRQGLVPGIVYGGHKEPQMITLVHNDLLRHLEHEAFYSSLLDLKIDNEASKVVLKDLQRHPAKPFVLHADFQRVSMAEKLKLTVPVHFENEATAKGVKLGGKVSHNITEIEVTCLPADLPEFIVVDMADMDVGDIIHVSELNLPAGVELTHAVEPETPVVMIHAGYGGATEEGEEGEEGGEGETPA</sequence>
<dbReference type="HAMAP" id="MF_01334">
    <property type="entry name" value="Ribosomal_bL25_CTC"/>
    <property type="match status" value="1"/>
</dbReference>
<dbReference type="PANTHER" id="PTHR33284:SF1">
    <property type="entry name" value="RIBOSOMAL PROTEIN L25_GLN-TRNA SYNTHETASE, ANTI-CODON-BINDING DOMAIN-CONTAINING PROTEIN"/>
    <property type="match status" value="1"/>
</dbReference>
<dbReference type="GO" id="GO:0022625">
    <property type="term" value="C:cytosolic large ribosomal subunit"/>
    <property type="evidence" value="ECO:0007669"/>
    <property type="project" value="TreeGrafter"/>
</dbReference>
<evidence type="ECO:0000256" key="5">
    <source>
        <dbReference type="HAMAP-Rule" id="MF_01334"/>
    </source>
</evidence>
<dbReference type="EMBL" id="VWXX01000035">
    <property type="protein sequence ID" value="KAA6183229.1"/>
    <property type="molecule type" value="Genomic_DNA"/>
</dbReference>
<accession>A0A5M8FEX7</accession>
<dbReference type="PANTHER" id="PTHR33284">
    <property type="entry name" value="RIBOSOMAL PROTEIN L25/GLN-TRNA SYNTHETASE, ANTI-CODON-BINDING DOMAIN-CONTAINING PROTEIN"/>
    <property type="match status" value="1"/>
</dbReference>
<dbReference type="Proteomes" id="UP000322981">
    <property type="component" value="Unassembled WGS sequence"/>
</dbReference>
<evidence type="ECO:0000256" key="1">
    <source>
        <dbReference type="ARBA" id="ARBA00022730"/>
    </source>
</evidence>
<comment type="subunit">
    <text evidence="5">Part of the 50S ribosomal subunit; part of the 5S rRNA/L5/L18/L25 subcomplex. Contacts the 5S rRNA. Binds to the 5S rRNA independently of L5 and L18.</text>
</comment>
<keyword evidence="1 5" id="KW-0699">rRNA-binding</keyword>
<dbReference type="InterPro" id="IPR029751">
    <property type="entry name" value="Ribosomal_L25_dom"/>
</dbReference>
<name>A0A5M8FEX7_9GAMM</name>
<dbReference type="NCBIfam" id="NF004612">
    <property type="entry name" value="PRK05943.1"/>
    <property type="match status" value="1"/>
</dbReference>
<dbReference type="InterPro" id="IPR020056">
    <property type="entry name" value="Rbsml_bL25/Gln-tRNA_synth_N"/>
</dbReference>
<dbReference type="Pfam" id="PF14693">
    <property type="entry name" value="Ribosomal_TL5_C"/>
    <property type="match status" value="1"/>
</dbReference>
<comment type="function">
    <text evidence="5">This is one of the proteins that binds to the 5S RNA in the ribosome where it forms part of the central protuberance.</text>
</comment>
<keyword evidence="3 5" id="KW-0689">Ribosomal protein</keyword>
<evidence type="ECO:0000313" key="8">
    <source>
        <dbReference type="EMBL" id="KAA6183229.1"/>
    </source>
</evidence>
<comment type="caution">
    <text evidence="8">The sequence shown here is derived from an EMBL/GenBank/DDBJ whole genome shotgun (WGS) entry which is preliminary data.</text>
</comment>
<dbReference type="InterPro" id="IPR001021">
    <property type="entry name" value="Ribosomal_bL25_long"/>
</dbReference>
<dbReference type="HAMAP" id="MF_01336">
    <property type="entry name" value="Ribosomal_bL25"/>
    <property type="match status" value="1"/>
</dbReference>
<protein>
    <recommendedName>
        <fullName evidence="5">Large ribosomal subunit protein bL25</fullName>
    </recommendedName>
    <alternativeName>
        <fullName evidence="5">General stress protein CTC</fullName>
    </alternativeName>
</protein>
<feature type="domain" description="Large ribosomal subunit protein bL25 beta" evidence="7">
    <location>
        <begin position="102"/>
        <end position="187"/>
    </location>
</feature>
<evidence type="ECO:0000256" key="3">
    <source>
        <dbReference type="ARBA" id="ARBA00022980"/>
    </source>
</evidence>
<dbReference type="Gene3D" id="2.170.120.20">
    <property type="entry name" value="Ribosomal protein L25, beta domain"/>
    <property type="match status" value="1"/>
</dbReference>
<dbReference type="InterPro" id="IPR020930">
    <property type="entry name" value="Ribosomal_uL5_bac-type"/>
</dbReference>
<evidence type="ECO:0000259" key="7">
    <source>
        <dbReference type="Pfam" id="PF14693"/>
    </source>
</evidence>
<organism evidence="8 9">
    <name type="scientific">Thiohalocapsa marina</name>
    <dbReference type="NCBI Taxonomy" id="424902"/>
    <lineage>
        <taxon>Bacteria</taxon>
        <taxon>Pseudomonadati</taxon>
        <taxon>Pseudomonadota</taxon>
        <taxon>Gammaproteobacteria</taxon>
        <taxon>Chromatiales</taxon>
        <taxon>Chromatiaceae</taxon>
        <taxon>Thiohalocapsa</taxon>
    </lineage>
</organism>